<accession>A0A0C9URQ2</accession>
<dbReference type="Proteomes" id="UP000054279">
    <property type="component" value="Unassembled WGS sequence"/>
</dbReference>
<name>A0A0C9URQ2_SPHS4</name>
<proteinExistence type="predicted"/>
<evidence type="ECO:0000313" key="2">
    <source>
        <dbReference type="EMBL" id="KIJ28036.1"/>
    </source>
</evidence>
<evidence type="ECO:0000256" key="1">
    <source>
        <dbReference type="SAM" id="MobiDB-lite"/>
    </source>
</evidence>
<feature type="compositionally biased region" description="Polar residues" evidence="1">
    <location>
        <begin position="120"/>
        <end position="129"/>
    </location>
</feature>
<organism evidence="2 3">
    <name type="scientific">Sphaerobolus stellatus (strain SS14)</name>
    <dbReference type="NCBI Taxonomy" id="990650"/>
    <lineage>
        <taxon>Eukaryota</taxon>
        <taxon>Fungi</taxon>
        <taxon>Dikarya</taxon>
        <taxon>Basidiomycota</taxon>
        <taxon>Agaricomycotina</taxon>
        <taxon>Agaricomycetes</taxon>
        <taxon>Phallomycetidae</taxon>
        <taxon>Geastrales</taxon>
        <taxon>Sphaerobolaceae</taxon>
        <taxon>Sphaerobolus</taxon>
    </lineage>
</organism>
<dbReference type="EMBL" id="KN837317">
    <property type="protein sequence ID" value="KIJ28036.1"/>
    <property type="molecule type" value="Genomic_DNA"/>
</dbReference>
<dbReference type="AlphaFoldDB" id="A0A0C9URQ2"/>
<evidence type="ECO:0000313" key="3">
    <source>
        <dbReference type="Proteomes" id="UP000054279"/>
    </source>
</evidence>
<reference evidence="2 3" key="1">
    <citation type="submission" date="2014-06" db="EMBL/GenBank/DDBJ databases">
        <title>Evolutionary Origins and Diversification of the Mycorrhizal Mutualists.</title>
        <authorList>
            <consortium name="DOE Joint Genome Institute"/>
            <consortium name="Mycorrhizal Genomics Consortium"/>
            <person name="Kohler A."/>
            <person name="Kuo A."/>
            <person name="Nagy L.G."/>
            <person name="Floudas D."/>
            <person name="Copeland A."/>
            <person name="Barry K.W."/>
            <person name="Cichocki N."/>
            <person name="Veneault-Fourrey C."/>
            <person name="LaButti K."/>
            <person name="Lindquist E.A."/>
            <person name="Lipzen A."/>
            <person name="Lundell T."/>
            <person name="Morin E."/>
            <person name="Murat C."/>
            <person name="Riley R."/>
            <person name="Ohm R."/>
            <person name="Sun H."/>
            <person name="Tunlid A."/>
            <person name="Henrissat B."/>
            <person name="Grigoriev I.V."/>
            <person name="Hibbett D.S."/>
            <person name="Martin F."/>
        </authorList>
    </citation>
    <scope>NUCLEOTIDE SEQUENCE [LARGE SCALE GENOMIC DNA]</scope>
    <source>
        <strain evidence="2 3">SS14</strain>
    </source>
</reference>
<dbReference type="HOGENOM" id="CLU_1587535_0_0_1"/>
<feature type="region of interest" description="Disordered" evidence="1">
    <location>
        <begin position="37"/>
        <end position="136"/>
    </location>
</feature>
<feature type="compositionally biased region" description="Basic and acidic residues" evidence="1">
    <location>
        <begin position="61"/>
        <end position="81"/>
    </location>
</feature>
<keyword evidence="3" id="KW-1185">Reference proteome</keyword>
<protein>
    <submittedName>
        <fullName evidence="2">Uncharacterized protein</fullName>
    </submittedName>
</protein>
<gene>
    <name evidence="2" type="ORF">M422DRAFT_54783</name>
</gene>
<sequence>MATSRLLQSHGNSKSSLIIKWCESSVGEKIDLDGVGSATELEHEPKPTKKCAPAVSHGRKVQKEKADGDTPKPKAQTEKSEGNAPKPKRKSHLRDPGEEAPEIAQSGTKTGKQAPARLGSRQSQRGTDTSDVDSDKDIIDESQVLFKGQATQLFIGQHEQVTIDNSFV</sequence>